<dbReference type="Proteomes" id="UP000054558">
    <property type="component" value="Unassembled WGS sequence"/>
</dbReference>
<dbReference type="PANTHER" id="PTHR12246">
    <property type="entry name" value="PALMITOYLTRANSFERASE ZDHHC16"/>
    <property type="match status" value="1"/>
</dbReference>
<organism evidence="11 12">
    <name type="scientific">Klebsormidium nitens</name>
    <name type="common">Green alga</name>
    <name type="synonym">Ulothrix nitens</name>
    <dbReference type="NCBI Taxonomy" id="105231"/>
    <lineage>
        <taxon>Eukaryota</taxon>
        <taxon>Viridiplantae</taxon>
        <taxon>Streptophyta</taxon>
        <taxon>Klebsormidiophyceae</taxon>
        <taxon>Klebsormidiales</taxon>
        <taxon>Klebsormidiaceae</taxon>
        <taxon>Klebsormidium</taxon>
    </lineage>
</organism>
<name>A0A1Y1HTV8_KLENI</name>
<dbReference type="GO" id="GO:0019706">
    <property type="term" value="F:protein-cysteine S-palmitoyltransferase activity"/>
    <property type="evidence" value="ECO:0000318"/>
    <property type="project" value="GO_Central"/>
</dbReference>
<evidence type="ECO:0000256" key="8">
    <source>
        <dbReference type="RuleBase" id="RU079119"/>
    </source>
</evidence>
<feature type="transmembrane region" description="Helical" evidence="8">
    <location>
        <begin position="53"/>
        <end position="77"/>
    </location>
</feature>
<evidence type="ECO:0000256" key="4">
    <source>
        <dbReference type="ARBA" id="ARBA00022692"/>
    </source>
</evidence>
<comment type="similarity">
    <text evidence="2 8">Belongs to the DHHC palmitoyltransferase family.</text>
</comment>
<dbReference type="OrthoDB" id="331948at2759"/>
<feature type="region of interest" description="Disordered" evidence="9">
    <location>
        <begin position="105"/>
        <end position="125"/>
    </location>
</feature>
<dbReference type="PROSITE" id="PS50216">
    <property type="entry name" value="DHHC"/>
    <property type="match status" value="1"/>
</dbReference>
<sequence>MAYNVFRFCTGLKVVGSLMILVVLGVVGVSYYAVVAASYGPELLDGGGKAAGALLVILAFHVLLFMLLWSYFAVVFTDPGGVPSGWRPPPQEQDEELGETAPFSGAVPSQGAPDSAAGDPPGGAVGGRRPRYCRKCMAFKPARCHHCSVCQRCILRMDHHCVWVVNCVGAKNYKFFLLFLLYTFLECTLTAAALLPHFIFFFQDEDQQAQSASNLATVFLAFVLNLAFALSVLGFLVMHTSMVLSNTTTIEAFEKKVGSRWRFDVGKRKNFEQVFGLRPLIWLLPLYTEEDFRRIPALNGLDFPVRSDLESQDRW</sequence>
<reference evidence="11 12" key="1">
    <citation type="journal article" date="2014" name="Nat. Commun.">
        <title>Klebsormidium flaccidum genome reveals primary factors for plant terrestrial adaptation.</title>
        <authorList>
            <person name="Hori K."/>
            <person name="Maruyama F."/>
            <person name="Fujisawa T."/>
            <person name="Togashi T."/>
            <person name="Yamamoto N."/>
            <person name="Seo M."/>
            <person name="Sato S."/>
            <person name="Yamada T."/>
            <person name="Mori H."/>
            <person name="Tajima N."/>
            <person name="Moriyama T."/>
            <person name="Ikeuchi M."/>
            <person name="Watanabe M."/>
            <person name="Wada H."/>
            <person name="Kobayashi K."/>
            <person name="Saito M."/>
            <person name="Masuda T."/>
            <person name="Sasaki-Sekimoto Y."/>
            <person name="Mashiguchi K."/>
            <person name="Awai K."/>
            <person name="Shimojima M."/>
            <person name="Masuda S."/>
            <person name="Iwai M."/>
            <person name="Nobusawa T."/>
            <person name="Narise T."/>
            <person name="Kondo S."/>
            <person name="Saito H."/>
            <person name="Sato R."/>
            <person name="Murakawa M."/>
            <person name="Ihara Y."/>
            <person name="Oshima-Yamada Y."/>
            <person name="Ohtaka K."/>
            <person name="Satoh M."/>
            <person name="Sonobe K."/>
            <person name="Ishii M."/>
            <person name="Ohtani R."/>
            <person name="Kanamori-Sato M."/>
            <person name="Honoki R."/>
            <person name="Miyazaki D."/>
            <person name="Mochizuki H."/>
            <person name="Umetsu J."/>
            <person name="Higashi K."/>
            <person name="Shibata D."/>
            <person name="Kamiya Y."/>
            <person name="Sato N."/>
            <person name="Nakamura Y."/>
            <person name="Tabata S."/>
            <person name="Ida S."/>
            <person name="Kurokawa K."/>
            <person name="Ohta H."/>
        </authorList>
    </citation>
    <scope>NUCLEOTIDE SEQUENCE [LARGE SCALE GENOMIC DNA]</scope>
    <source>
        <strain evidence="11 12">NIES-2285</strain>
    </source>
</reference>
<dbReference type="EC" id="2.3.1.225" evidence="8"/>
<evidence type="ECO:0000256" key="3">
    <source>
        <dbReference type="ARBA" id="ARBA00022679"/>
    </source>
</evidence>
<dbReference type="GO" id="GO:0016020">
    <property type="term" value="C:membrane"/>
    <property type="evidence" value="ECO:0007669"/>
    <property type="project" value="UniProtKB-SubCell"/>
</dbReference>
<evidence type="ECO:0000256" key="2">
    <source>
        <dbReference type="ARBA" id="ARBA00008574"/>
    </source>
</evidence>
<feature type="transmembrane region" description="Helical" evidence="8">
    <location>
        <begin position="12"/>
        <end position="33"/>
    </location>
</feature>
<keyword evidence="5 8" id="KW-1133">Transmembrane helix</keyword>
<dbReference type="GO" id="GO:0005783">
    <property type="term" value="C:endoplasmic reticulum"/>
    <property type="evidence" value="ECO:0000318"/>
    <property type="project" value="GO_Central"/>
</dbReference>
<feature type="domain" description="Palmitoyltransferase DHHC" evidence="10">
    <location>
        <begin position="129"/>
        <end position="255"/>
    </location>
</feature>
<comment type="subcellular location">
    <subcellularLocation>
        <location evidence="1">Membrane</location>
        <topology evidence="1">Multi-pass membrane protein</topology>
    </subcellularLocation>
</comment>
<dbReference type="InterPro" id="IPR039859">
    <property type="entry name" value="PFA4/ZDH16/20/ERF2-like"/>
</dbReference>
<dbReference type="AlphaFoldDB" id="A0A1Y1HTV8"/>
<feature type="transmembrane region" description="Helical" evidence="8">
    <location>
        <begin position="175"/>
        <end position="195"/>
    </location>
</feature>
<keyword evidence="6 8" id="KW-0472">Membrane</keyword>
<proteinExistence type="inferred from homology"/>
<evidence type="ECO:0000313" key="11">
    <source>
        <dbReference type="EMBL" id="GAQ82065.1"/>
    </source>
</evidence>
<comment type="domain">
    <text evidence="8">The DHHC domain is required for palmitoyltransferase activity.</text>
</comment>
<keyword evidence="3 8" id="KW-0808">Transferase</keyword>
<gene>
    <name evidence="11" type="ORF">KFL_000990140</name>
</gene>
<accession>A0A1Y1HTV8</accession>
<evidence type="ECO:0000256" key="9">
    <source>
        <dbReference type="SAM" id="MobiDB-lite"/>
    </source>
</evidence>
<keyword evidence="4 8" id="KW-0812">Transmembrane</keyword>
<evidence type="ECO:0000256" key="1">
    <source>
        <dbReference type="ARBA" id="ARBA00004141"/>
    </source>
</evidence>
<dbReference type="GO" id="GO:0005794">
    <property type="term" value="C:Golgi apparatus"/>
    <property type="evidence" value="ECO:0000318"/>
    <property type="project" value="GO_Central"/>
</dbReference>
<comment type="catalytic activity">
    <reaction evidence="8">
        <text>L-cysteinyl-[protein] + hexadecanoyl-CoA = S-hexadecanoyl-L-cysteinyl-[protein] + CoA</text>
        <dbReference type="Rhea" id="RHEA:36683"/>
        <dbReference type="Rhea" id="RHEA-COMP:10131"/>
        <dbReference type="Rhea" id="RHEA-COMP:11032"/>
        <dbReference type="ChEBI" id="CHEBI:29950"/>
        <dbReference type="ChEBI" id="CHEBI:57287"/>
        <dbReference type="ChEBI" id="CHEBI:57379"/>
        <dbReference type="ChEBI" id="CHEBI:74151"/>
        <dbReference type="EC" id="2.3.1.225"/>
    </reaction>
</comment>
<evidence type="ECO:0000256" key="5">
    <source>
        <dbReference type="ARBA" id="ARBA00022989"/>
    </source>
</evidence>
<dbReference type="STRING" id="105231.A0A1Y1HTV8"/>
<protein>
    <recommendedName>
        <fullName evidence="8">S-acyltransferase</fullName>
        <ecNumber evidence="8">2.3.1.225</ecNumber>
    </recommendedName>
    <alternativeName>
        <fullName evidence="8">Palmitoyltransferase</fullName>
    </alternativeName>
</protein>
<evidence type="ECO:0000256" key="6">
    <source>
        <dbReference type="ARBA" id="ARBA00023136"/>
    </source>
</evidence>
<evidence type="ECO:0000256" key="7">
    <source>
        <dbReference type="ARBA" id="ARBA00023315"/>
    </source>
</evidence>
<keyword evidence="12" id="KW-1185">Reference proteome</keyword>
<dbReference type="InterPro" id="IPR001594">
    <property type="entry name" value="Palmitoyltrfase_DHHC"/>
</dbReference>
<dbReference type="EMBL" id="DF237048">
    <property type="protein sequence ID" value="GAQ82065.1"/>
    <property type="molecule type" value="Genomic_DNA"/>
</dbReference>
<keyword evidence="7 8" id="KW-0012">Acyltransferase</keyword>
<dbReference type="Pfam" id="PF01529">
    <property type="entry name" value="DHHC"/>
    <property type="match status" value="1"/>
</dbReference>
<dbReference type="OMA" id="NCYSSFP"/>
<dbReference type="GO" id="GO:0006612">
    <property type="term" value="P:protein targeting to membrane"/>
    <property type="evidence" value="ECO:0000318"/>
    <property type="project" value="GO_Central"/>
</dbReference>
<feature type="transmembrane region" description="Helical" evidence="8">
    <location>
        <begin position="215"/>
        <end position="237"/>
    </location>
</feature>
<evidence type="ECO:0000313" key="12">
    <source>
        <dbReference type="Proteomes" id="UP000054558"/>
    </source>
</evidence>
<evidence type="ECO:0000259" key="10">
    <source>
        <dbReference type="Pfam" id="PF01529"/>
    </source>
</evidence>